<feature type="transmembrane region" description="Helical" evidence="1">
    <location>
        <begin position="12"/>
        <end position="35"/>
    </location>
</feature>
<proteinExistence type="predicted"/>
<keyword evidence="1" id="KW-1133">Transmembrane helix</keyword>
<feature type="non-terminal residue" evidence="2">
    <location>
        <position position="70"/>
    </location>
</feature>
<keyword evidence="1" id="KW-0472">Membrane</keyword>
<comment type="caution">
    <text evidence="2">The sequence shown here is derived from an EMBL/GenBank/DDBJ whole genome shotgun (WGS) entry which is preliminary data.</text>
</comment>
<dbReference type="Proteomes" id="UP000718593">
    <property type="component" value="Unassembled WGS sequence"/>
</dbReference>
<evidence type="ECO:0000313" key="3">
    <source>
        <dbReference type="Proteomes" id="UP000718593"/>
    </source>
</evidence>
<dbReference type="EMBL" id="JABZMI010000233">
    <property type="protein sequence ID" value="MBF1165576.1"/>
    <property type="molecule type" value="Genomic_DNA"/>
</dbReference>
<organism evidence="2 3">
    <name type="scientific">Dechloromonas agitata</name>
    <dbReference type="NCBI Taxonomy" id="73030"/>
    <lineage>
        <taxon>Bacteria</taxon>
        <taxon>Pseudomonadati</taxon>
        <taxon>Pseudomonadota</taxon>
        <taxon>Betaproteobacteria</taxon>
        <taxon>Rhodocyclales</taxon>
        <taxon>Azonexaceae</taxon>
        <taxon>Dechloromonas</taxon>
    </lineage>
</organism>
<sequence>MKLPRWHLRTSLTLLLVAASAIAMLIAFALLLAYYQPRLAAQTRDDLGKKSVDLARRSETVLSILQGQLE</sequence>
<accession>A0A930BUQ1</accession>
<evidence type="ECO:0000313" key="2">
    <source>
        <dbReference type="EMBL" id="MBF1165576.1"/>
    </source>
</evidence>
<keyword evidence="1" id="KW-0812">Transmembrane</keyword>
<evidence type="ECO:0000256" key="1">
    <source>
        <dbReference type="SAM" id="Phobius"/>
    </source>
</evidence>
<protein>
    <submittedName>
        <fullName evidence="2">Uncharacterized protein</fullName>
    </submittedName>
</protein>
<reference evidence="2" key="1">
    <citation type="submission" date="2020-04" db="EMBL/GenBank/DDBJ databases">
        <title>Deep metagenomics examines the oral microbiome during advanced dental caries in children, revealing novel taxa and co-occurrences with host molecules.</title>
        <authorList>
            <person name="Baker J.L."/>
            <person name="Morton J.T."/>
            <person name="Dinis M."/>
            <person name="Alvarez R."/>
            <person name="Tran N.C."/>
            <person name="Knight R."/>
            <person name="Edlund A."/>
        </authorList>
    </citation>
    <scope>NUCLEOTIDE SEQUENCE</scope>
    <source>
        <strain evidence="2">JCVI_32_bin.24</strain>
    </source>
</reference>
<gene>
    <name evidence="2" type="ORF">HXL68_11110</name>
</gene>
<name>A0A930BUQ1_9RHOO</name>
<dbReference type="AlphaFoldDB" id="A0A930BUQ1"/>